<name>A0A1B8Q638_MORLA</name>
<proteinExistence type="predicted"/>
<comment type="caution">
    <text evidence="1">The sequence shown here is derived from an EMBL/GenBank/DDBJ whole genome shotgun (WGS) entry which is preliminary data.</text>
</comment>
<dbReference type="AlphaFoldDB" id="A0A1B8Q638"/>
<accession>A0A1B8Q638</accession>
<evidence type="ECO:0000313" key="1">
    <source>
        <dbReference type="EMBL" id="OBX65166.1"/>
    </source>
</evidence>
<reference evidence="1 2" key="1">
    <citation type="submission" date="2016-06" db="EMBL/GenBank/DDBJ databases">
        <title>Draft genome of Moraxella lacunata CCUG 57757A.</title>
        <authorList>
            <person name="Salva-Serra F."/>
            <person name="Engstrom-Jakobsson H."/>
            <person name="Thorell K."/>
            <person name="Gonzales-Siles L."/>
            <person name="Karlsson R."/>
            <person name="Boulund F."/>
            <person name="Engstrand L."/>
            <person name="Kristiansson E."/>
            <person name="Moore E."/>
        </authorList>
    </citation>
    <scope>NUCLEOTIDE SEQUENCE [LARGE SCALE GENOMIC DNA]</scope>
    <source>
        <strain evidence="1 2">CCUG 57757A</strain>
    </source>
</reference>
<evidence type="ECO:0000313" key="2">
    <source>
        <dbReference type="Proteomes" id="UP000092607"/>
    </source>
</evidence>
<dbReference type="EMBL" id="LZMS01000037">
    <property type="protein sequence ID" value="OBX65166.1"/>
    <property type="molecule type" value="Genomic_DNA"/>
</dbReference>
<dbReference type="Proteomes" id="UP000092607">
    <property type="component" value="Unassembled WGS sequence"/>
</dbReference>
<organism evidence="1 2">
    <name type="scientific">Moraxella lacunata</name>
    <dbReference type="NCBI Taxonomy" id="477"/>
    <lineage>
        <taxon>Bacteria</taxon>
        <taxon>Pseudomonadati</taxon>
        <taxon>Pseudomonadota</taxon>
        <taxon>Gammaproteobacteria</taxon>
        <taxon>Moraxellales</taxon>
        <taxon>Moraxellaceae</taxon>
        <taxon>Moraxella</taxon>
    </lineage>
</organism>
<sequence>MFFLLYKIFAILPIKIGLSKLVNLPELGSYAPVGASTDEFANKIADELSDPTKTEFYKPFWLGWGLCKKNIKN</sequence>
<gene>
    <name evidence="1" type="ORF">A9309_03735</name>
</gene>
<protein>
    <submittedName>
        <fullName evidence="1">Uncharacterized protein</fullName>
    </submittedName>
</protein>